<dbReference type="VEuPathDB" id="FungiDB:CCM_06180"/>
<dbReference type="GO" id="GO:0006508">
    <property type="term" value="P:proteolysis"/>
    <property type="evidence" value="ECO:0007669"/>
    <property type="project" value="UniProtKB-KW"/>
</dbReference>
<dbReference type="AlphaFoldDB" id="A0A2H4S8V3"/>
<dbReference type="Proteomes" id="UP000323067">
    <property type="component" value="Chromosome iv"/>
</dbReference>
<dbReference type="Pfam" id="PF00082">
    <property type="entry name" value="Peptidase_S8"/>
    <property type="match status" value="1"/>
</dbReference>
<evidence type="ECO:0000259" key="5">
    <source>
        <dbReference type="Pfam" id="PF24476"/>
    </source>
</evidence>
<dbReference type="GO" id="GO:0004252">
    <property type="term" value="F:serine-type endopeptidase activity"/>
    <property type="evidence" value="ECO:0007669"/>
    <property type="project" value="InterPro"/>
</dbReference>
<evidence type="ECO:0000256" key="1">
    <source>
        <dbReference type="ARBA" id="ARBA00022670"/>
    </source>
</evidence>
<dbReference type="InterPro" id="IPR000209">
    <property type="entry name" value="Peptidase_S8/S53_dom"/>
</dbReference>
<dbReference type="InterPro" id="IPR056002">
    <property type="entry name" value="DUF7580"/>
</dbReference>
<reference evidence="6 7" key="1">
    <citation type="journal article" date="2017" name="BMC Genomics">
        <title>Chromosome level assembly and secondary metabolite potential of the parasitic fungus Cordyceps militaris.</title>
        <authorList>
            <person name="Kramer G.J."/>
            <person name="Nodwell J.R."/>
        </authorList>
    </citation>
    <scope>NUCLEOTIDE SEQUENCE [LARGE SCALE GENOMIC DNA]</scope>
    <source>
        <strain evidence="6 7">ATCC 34164</strain>
    </source>
</reference>
<dbReference type="PRINTS" id="PR00723">
    <property type="entry name" value="SUBTILISIN"/>
</dbReference>
<keyword evidence="3" id="KW-0720">Serine protease</keyword>
<name>A0A2H4S8V3_CORMI</name>
<gene>
    <name evidence="6" type="ORF">A9K55_003541</name>
</gene>
<keyword evidence="1" id="KW-0645">Protease</keyword>
<dbReference type="OrthoDB" id="206201at2759"/>
<dbReference type="InterPro" id="IPR015500">
    <property type="entry name" value="Peptidase_S8_subtilisin-rel"/>
</dbReference>
<dbReference type="VEuPathDB" id="FungiDB:A9K55_003541"/>
<dbReference type="InterPro" id="IPR036852">
    <property type="entry name" value="Peptidase_S8/S53_dom_sf"/>
</dbReference>
<evidence type="ECO:0000256" key="3">
    <source>
        <dbReference type="ARBA" id="ARBA00022825"/>
    </source>
</evidence>
<protein>
    <submittedName>
        <fullName evidence="6">Peptidase S8 subtilisin kexin sedolisin</fullName>
    </submittedName>
</protein>
<feature type="domain" description="DUF7580" evidence="5">
    <location>
        <begin position="196"/>
        <end position="361"/>
    </location>
</feature>
<proteinExistence type="predicted"/>
<dbReference type="EMBL" id="CP023322">
    <property type="protein sequence ID" value="ATY59539.1"/>
    <property type="molecule type" value="Genomic_DNA"/>
</dbReference>
<feature type="domain" description="Peptidase S8/S53" evidence="4">
    <location>
        <begin position="459"/>
        <end position="674"/>
    </location>
</feature>
<dbReference type="Gene3D" id="3.40.50.200">
    <property type="entry name" value="Peptidase S8/S53 domain"/>
    <property type="match status" value="1"/>
</dbReference>
<evidence type="ECO:0000313" key="6">
    <source>
        <dbReference type="EMBL" id="ATY59539.1"/>
    </source>
</evidence>
<organism evidence="6 7">
    <name type="scientific">Cordyceps militaris</name>
    <name type="common">Caterpillar fungus</name>
    <name type="synonym">Clavaria militaris</name>
    <dbReference type="NCBI Taxonomy" id="73501"/>
    <lineage>
        <taxon>Eukaryota</taxon>
        <taxon>Fungi</taxon>
        <taxon>Dikarya</taxon>
        <taxon>Ascomycota</taxon>
        <taxon>Pezizomycotina</taxon>
        <taxon>Sordariomycetes</taxon>
        <taxon>Hypocreomycetidae</taxon>
        <taxon>Hypocreales</taxon>
        <taxon>Cordycipitaceae</taxon>
        <taxon>Cordyceps</taxon>
    </lineage>
</organism>
<evidence type="ECO:0000259" key="4">
    <source>
        <dbReference type="Pfam" id="PF00082"/>
    </source>
</evidence>
<sequence length="753" mass="84758">MPDQTEPGGASAAIFAQPCMDCIPGGDASCGHKHLPHLPTQETAWVPSELTATGDATGEIYSELEDSSHISCDNTFEPIGNVDVVGGLSATSECLFIELAEKKSKKRAGNVENLQKLRDELSAFVKLGIRENLTTLYFALQRQLPNCSADHLLRLRLTGFCHKNLASSKTMFQFYISPRHYGPEYAWVHCTADFASLSQLVELPCIAMTDPGNAIEADNRDRLCFNMALSAFFLFRTPWKQVRWCGRRNFDANIHFCRDPATRIIHHQTEALLSCPIGPDSSHPEYDKDLNGDLNLLELAKLLVEVRFWETPDFLRDPTGLLSNEDIRKNLDYFINNHRELGRREGDFLYAVKACIRPEGQKFEPTDDGFFQYFSAEILRPLASYAGINCLAVEDLKEYSVSVIEEQRKPLEKLPHKRVKGPGSSTAEDFMHRMHMFTNAYVKVRRNPLRRPLSKNRERKIRIAIIDSGVCSRDEYIRENRRNGRIKGQRNFSDSNVDDLEDFHGHGTTVAKILLEVAPETEVYIAKVTSSQSLSDQELGNIYEVWQVDMINISIAIEEKSVDIDRALARALIPASTIIFAAAHRNVGQHEGPTWPGTRSGVIAIHSTDGEGRPQGNASVGMDKYFATLGCDIATTESFCTPGTFCRPKRTEVYATGVSYATPIAAGIAANVLEIIRHDAAPDYDDVRRWFYNGQYVKRLFEAMSQEDNRCRFVQPWKFWQQVIKGETKQGDVELRRGDGGNVMKVLQMLVSK</sequence>
<dbReference type="Pfam" id="PF24476">
    <property type="entry name" value="DUF7580"/>
    <property type="match status" value="1"/>
</dbReference>
<evidence type="ECO:0000256" key="2">
    <source>
        <dbReference type="ARBA" id="ARBA00022801"/>
    </source>
</evidence>
<keyword evidence="2" id="KW-0378">Hydrolase</keyword>
<dbReference type="CDD" id="cd00306">
    <property type="entry name" value="Peptidases_S8_S53"/>
    <property type="match status" value="1"/>
</dbReference>
<dbReference type="SUPFAM" id="SSF52743">
    <property type="entry name" value="Subtilisin-like"/>
    <property type="match status" value="1"/>
</dbReference>
<evidence type="ECO:0000313" key="7">
    <source>
        <dbReference type="Proteomes" id="UP000323067"/>
    </source>
</evidence>
<accession>A0A2H4S8V3</accession>